<dbReference type="EMBL" id="CAMAPF010000030">
    <property type="protein sequence ID" value="CAH9076180.1"/>
    <property type="molecule type" value="Genomic_DNA"/>
</dbReference>
<proteinExistence type="predicted"/>
<protein>
    <submittedName>
        <fullName evidence="3">Uncharacterized protein</fullName>
    </submittedName>
</protein>
<gene>
    <name evidence="3" type="ORF">CEPIT_LOCUS5795</name>
</gene>
<dbReference type="Proteomes" id="UP001152523">
    <property type="component" value="Unassembled WGS sequence"/>
</dbReference>
<dbReference type="PANTHER" id="PTHR22702:SF4">
    <property type="entry name" value="VACUOLAR-SORTING RECEPTOR 6-LIKE"/>
    <property type="match status" value="1"/>
</dbReference>
<accession>A0AAV0CHQ6</accession>
<dbReference type="AlphaFoldDB" id="A0AAV0CHQ6"/>
<dbReference type="Gene3D" id="3.50.30.30">
    <property type="match status" value="1"/>
</dbReference>
<evidence type="ECO:0000256" key="2">
    <source>
        <dbReference type="ARBA" id="ARBA00023180"/>
    </source>
</evidence>
<comment type="caution">
    <text evidence="3">The sequence shown here is derived from an EMBL/GenBank/DDBJ whole genome shotgun (WGS) entry which is preliminary data.</text>
</comment>
<sequence length="108" mass="11659">MGYEVVMDKSIMIVTVLGLMAGYCWEMGEGRFVVETNSITVVQPYDLHAKHNASISDFGVPKYGGSLVGSVVYPSAQHGGPLGCSSFQGFKPFKSKTSRPNILLLDRG</sequence>
<organism evidence="3 4">
    <name type="scientific">Cuscuta epithymum</name>
    <dbReference type="NCBI Taxonomy" id="186058"/>
    <lineage>
        <taxon>Eukaryota</taxon>
        <taxon>Viridiplantae</taxon>
        <taxon>Streptophyta</taxon>
        <taxon>Embryophyta</taxon>
        <taxon>Tracheophyta</taxon>
        <taxon>Spermatophyta</taxon>
        <taxon>Magnoliopsida</taxon>
        <taxon>eudicotyledons</taxon>
        <taxon>Gunneridae</taxon>
        <taxon>Pentapetalae</taxon>
        <taxon>asterids</taxon>
        <taxon>lamiids</taxon>
        <taxon>Solanales</taxon>
        <taxon>Convolvulaceae</taxon>
        <taxon>Cuscuteae</taxon>
        <taxon>Cuscuta</taxon>
        <taxon>Cuscuta subgen. Cuscuta</taxon>
    </lineage>
</organism>
<dbReference type="PANTHER" id="PTHR22702">
    <property type="entry name" value="PROTEASE-ASSOCIATED DOMAIN-CONTAINING PROTEIN"/>
    <property type="match status" value="1"/>
</dbReference>
<reference evidence="3" key="1">
    <citation type="submission" date="2022-07" db="EMBL/GenBank/DDBJ databases">
        <authorList>
            <person name="Macas J."/>
            <person name="Novak P."/>
            <person name="Neumann P."/>
        </authorList>
    </citation>
    <scope>NUCLEOTIDE SEQUENCE</scope>
</reference>
<evidence type="ECO:0000256" key="1">
    <source>
        <dbReference type="ARBA" id="ARBA00022729"/>
    </source>
</evidence>
<name>A0AAV0CHQ6_9ASTE</name>
<keyword evidence="1" id="KW-0732">Signal</keyword>
<keyword evidence="2" id="KW-0325">Glycoprotein</keyword>
<evidence type="ECO:0000313" key="4">
    <source>
        <dbReference type="Proteomes" id="UP001152523"/>
    </source>
</evidence>
<evidence type="ECO:0000313" key="3">
    <source>
        <dbReference type="EMBL" id="CAH9076180.1"/>
    </source>
</evidence>
<keyword evidence="4" id="KW-1185">Reference proteome</keyword>
<feature type="non-terminal residue" evidence="3">
    <location>
        <position position="108"/>
    </location>
</feature>